<evidence type="ECO:0000313" key="2">
    <source>
        <dbReference type="EMBL" id="CAA9343446.1"/>
    </source>
</evidence>
<protein>
    <recommendedName>
        <fullName evidence="1">GmrSD restriction endonucleases N-terminal domain-containing protein</fullName>
    </recommendedName>
</protein>
<dbReference type="Pfam" id="PF03235">
    <property type="entry name" value="GmrSD_N"/>
    <property type="match status" value="1"/>
</dbReference>
<reference evidence="2" key="1">
    <citation type="submission" date="2020-02" db="EMBL/GenBank/DDBJ databases">
        <authorList>
            <person name="Meier V. D."/>
        </authorList>
    </citation>
    <scope>NUCLEOTIDE SEQUENCE</scope>
    <source>
        <strain evidence="2">AVDCRST_MAG93</strain>
    </source>
</reference>
<dbReference type="EMBL" id="CADCTR010002281">
    <property type="protein sequence ID" value="CAA9343446.1"/>
    <property type="molecule type" value="Genomic_DNA"/>
</dbReference>
<sequence>MKADTRTLQQVMQGDRRFVIPVYQRPYVWEKERQWEPLWADVESTARRLAEA</sequence>
<proteinExistence type="predicted"/>
<accession>A0A6J4LXG1</accession>
<dbReference type="InterPro" id="IPR004919">
    <property type="entry name" value="GmrSD_N"/>
</dbReference>
<name>A0A6J4LXG1_9CHLR</name>
<gene>
    <name evidence="2" type="ORF">AVDCRST_MAG93-6768</name>
</gene>
<feature type="domain" description="GmrSD restriction endonucleases N-terminal" evidence="1">
    <location>
        <begin position="9"/>
        <end position="43"/>
    </location>
</feature>
<organism evidence="2">
    <name type="scientific">uncultured Chloroflexia bacterium</name>
    <dbReference type="NCBI Taxonomy" id="1672391"/>
    <lineage>
        <taxon>Bacteria</taxon>
        <taxon>Bacillati</taxon>
        <taxon>Chloroflexota</taxon>
        <taxon>Chloroflexia</taxon>
        <taxon>environmental samples</taxon>
    </lineage>
</organism>
<feature type="non-terminal residue" evidence="2">
    <location>
        <position position="52"/>
    </location>
</feature>
<evidence type="ECO:0000259" key="1">
    <source>
        <dbReference type="Pfam" id="PF03235"/>
    </source>
</evidence>
<dbReference type="AlphaFoldDB" id="A0A6J4LXG1"/>